<keyword evidence="6" id="KW-0805">Transcription regulation</keyword>
<evidence type="ECO:0000259" key="11">
    <source>
        <dbReference type="PROSITE" id="PS50157"/>
    </source>
</evidence>
<dbReference type="AlphaFoldDB" id="A0ABD1UFT2"/>
<keyword evidence="7" id="KW-0804">Transcription</keyword>
<evidence type="ECO:0000313" key="12">
    <source>
        <dbReference type="EMBL" id="KAL2523836.1"/>
    </source>
</evidence>
<evidence type="ECO:0000256" key="2">
    <source>
        <dbReference type="ARBA" id="ARBA00022723"/>
    </source>
</evidence>
<evidence type="ECO:0000256" key="4">
    <source>
        <dbReference type="ARBA" id="ARBA00022771"/>
    </source>
</evidence>
<reference evidence="13" key="1">
    <citation type="submission" date="2024-07" db="EMBL/GenBank/DDBJ databases">
        <title>Two chromosome-level genome assemblies of Korean endemic species Abeliophyllum distichum and Forsythia ovata (Oleaceae).</title>
        <authorList>
            <person name="Jang H."/>
        </authorList>
    </citation>
    <scope>NUCLEOTIDE SEQUENCE [LARGE SCALE GENOMIC DNA]</scope>
</reference>
<proteinExistence type="predicted"/>
<dbReference type="InterPro" id="IPR036236">
    <property type="entry name" value="Znf_C2H2_sf"/>
</dbReference>
<evidence type="ECO:0000256" key="6">
    <source>
        <dbReference type="ARBA" id="ARBA00023015"/>
    </source>
</evidence>
<evidence type="ECO:0000256" key="8">
    <source>
        <dbReference type="ARBA" id="ARBA00023242"/>
    </source>
</evidence>
<dbReference type="PROSITE" id="PS50157">
    <property type="entry name" value="ZINC_FINGER_C2H2_2"/>
    <property type="match status" value="1"/>
</dbReference>
<dbReference type="InterPro" id="IPR013087">
    <property type="entry name" value="Znf_C2H2_type"/>
</dbReference>
<comment type="subcellular location">
    <subcellularLocation>
        <location evidence="1">Nucleus</location>
    </subcellularLocation>
</comment>
<evidence type="ECO:0000256" key="5">
    <source>
        <dbReference type="ARBA" id="ARBA00022833"/>
    </source>
</evidence>
<feature type="compositionally biased region" description="Basic and acidic residues" evidence="10">
    <location>
        <begin position="47"/>
        <end position="56"/>
    </location>
</feature>
<keyword evidence="8" id="KW-0539">Nucleus</keyword>
<dbReference type="EMBL" id="JBFOLK010000003">
    <property type="protein sequence ID" value="KAL2523836.1"/>
    <property type="molecule type" value="Genomic_DNA"/>
</dbReference>
<dbReference type="GO" id="GO:0005634">
    <property type="term" value="C:nucleus"/>
    <property type="evidence" value="ECO:0007669"/>
    <property type="project" value="UniProtKB-SubCell"/>
</dbReference>
<keyword evidence="13" id="KW-1185">Reference proteome</keyword>
<sequence length="130" mass="14663">MVYKGKGKAKLNPIFNTKNSKSSNSSLEEFDESNESNTSHHKIINKKYKEEKKSPRDFSPNGRAAVTPDKYICSTCNKSFPTPQALGGHRSSHTKFKVRVYNTIDRYQSSNGAASYVKEGQKPMPSNNWK</sequence>
<dbReference type="PANTHER" id="PTHR26374">
    <property type="entry name" value="ZINC FINGER PROTEIN ZAT5"/>
    <property type="match status" value="1"/>
</dbReference>
<dbReference type="Proteomes" id="UP001604336">
    <property type="component" value="Unassembled WGS sequence"/>
</dbReference>
<dbReference type="PROSITE" id="PS00028">
    <property type="entry name" value="ZINC_FINGER_C2H2_1"/>
    <property type="match status" value="1"/>
</dbReference>
<keyword evidence="4 9" id="KW-0863">Zinc-finger</keyword>
<evidence type="ECO:0000256" key="9">
    <source>
        <dbReference type="PROSITE-ProRule" id="PRU00042"/>
    </source>
</evidence>
<keyword evidence="5" id="KW-0862">Zinc</keyword>
<feature type="region of interest" description="Disordered" evidence="10">
    <location>
        <begin position="1"/>
        <end position="64"/>
    </location>
</feature>
<keyword evidence="2" id="KW-0479">Metal-binding</keyword>
<keyword evidence="3" id="KW-0677">Repeat</keyword>
<name>A0ABD1UFT2_9LAMI</name>
<protein>
    <submittedName>
        <fullName evidence="12">Tapetum-specific zinc finger protein 1</fullName>
    </submittedName>
</protein>
<comment type="caution">
    <text evidence="12">The sequence shown here is derived from an EMBL/GenBank/DDBJ whole genome shotgun (WGS) entry which is preliminary data.</text>
</comment>
<dbReference type="Pfam" id="PF13912">
    <property type="entry name" value="zf-C2H2_6"/>
    <property type="match status" value="1"/>
</dbReference>
<gene>
    <name evidence="12" type="ORF">Adt_08890</name>
</gene>
<dbReference type="PANTHER" id="PTHR26374:SF456">
    <property type="entry name" value="ZINC FINGER PROTEIN ZAT5-LIKE"/>
    <property type="match status" value="1"/>
</dbReference>
<evidence type="ECO:0000256" key="3">
    <source>
        <dbReference type="ARBA" id="ARBA00022737"/>
    </source>
</evidence>
<evidence type="ECO:0000256" key="10">
    <source>
        <dbReference type="SAM" id="MobiDB-lite"/>
    </source>
</evidence>
<evidence type="ECO:0000313" key="13">
    <source>
        <dbReference type="Proteomes" id="UP001604336"/>
    </source>
</evidence>
<feature type="region of interest" description="Disordered" evidence="10">
    <location>
        <begin position="109"/>
        <end position="130"/>
    </location>
</feature>
<organism evidence="12 13">
    <name type="scientific">Abeliophyllum distichum</name>
    <dbReference type="NCBI Taxonomy" id="126358"/>
    <lineage>
        <taxon>Eukaryota</taxon>
        <taxon>Viridiplantae</taxon>
        <taxon>Streptophyta</taxon>
        <taxon>Embryophyta</taxon>
        <taxon>Tracheophyta</taxon>
        <taxon>Spermatophyta</taxon>
        <taxon>Magnoliopsida</taxon>
        <taxon>eudicotyledons</taxon>
        <taxon>Gunneridae</taxon>
        <taxon>Pentapetalae</taxon>
        <taxon>asterids</taxon>
        <taxon>lamiids</taxon>
        <taxon>Lamiales</taxon>
        <taxon>Oleaceae</taxon>
        <taxon>Forsythieae</taxon>
        <taxon>Abeliophyllum</taxon>
    </lineage>
</organism>
<dbReference type="GO" id="GO:0008270">
    <property type="term" value="F:zinc ion binding"/>
    <property type="evidence" value="ECO:0007669"/>
    <property type="project" value="UniProtKB-KW"/>
</dbReference>
<feature type="domain" description="C2H2-type" evidence="11">
    <location>
        <begin position="71"/>
        <end position="98"/>
    </location>
</feature>
<dbReference type="SUPFAM" id="SSF57667">
    <property type="entry name" value="beta-beta-alpha zinc fingers"/>
    <property type="match status" value="1"/>
</dbReference>
<accession>A0ABD1UFT2</accession>
<evidence type="ECO:0000256" key="7">
    <source>
        <dbReference type="ARBA" id="ARBA00023163"/>
    </source>
</evidence>
<evidence type="ECO:0000256" key="1">
    <source>
        <dbReference type="ARBA" id="ARBA00004123"/>
    </source>
</evidence>